<gene>
    <name evidence="5" type="ORF">GMA22_17980</name>
</gene>
<dbReference type="InterPro" id="IPR050263">
    <property type="entry name" value="Bact_Fimbrial_Adh_Pro"/>
</dbReference>
<evidence type="ECO:0000256" key="1">
    <source>
        <dbReference type="ARBA" id="ARBA00004561"/>
    </source>
</evidence>
<dbReference type="PANTHER" id="PTHR33420:SF3">
    <property type="entry name" value="FIMBRIAL SUBUNIT ELFA"/>
    <property type="match status" value="1"/>
</dbReference>
<name>A0ABD6I1Z3_SERMA</name>
<organism evidence="5 6">
    <name type="scientific">Serratia marcescens</name>
    <dbReference type="NCBI Taxonomy" id="615"/>
    <lineage>
        <taxon>Bacteria</taxon>
        <taxon>Pseudomonadati</taxon>
        <taxon>Pseudomonadota</taxon>
        <taxon>Gammaproteobacteria</taxon>
        <taxon>Enterobacterales</taxon>
        <taxon>Yersiniaceae</taxon>
        <taxon>Serratia</taxon>
    </lineage>
</organism>
<keyword evidence="3" id="KW-0732">Signal</keyword>
<dbReference type="SUPFAM" id="SSF49401">
    <property type="entry name" value="Bacterial adhesins"/>
    <property type="match status" value="1"/>
</dbReference>
<comment type="similarity">
    <text evidence="2">Belongs to the fimbrial protein family.</text>
</comment>
<dbReference type="GO" id="GO:0009289">
    <property type="term" value="C:pilus"/>
    <property type="evidence" value="ECO:0007669"/>
    <property type="project" value="UniProtKB-SubCell"/>
</dbReference>
<reference evidence="5 6" key="1">
    <citation type="submission" date="2019-11" db="EMBL/GenBank/DDBJ databases">
        <title>Whole genome sequence of a plant growth promoting strain Serratia marcescens BTL07 isolated from the rhizoplane of Chili (Capsicum annuum).</title>
        <authorList>
            <person name="Dutta S."/>
            <person name="Khatun A."/>
            <person name="Gupta D.R."/>
            <person name="Surovy M.Z."/>
            <person name="Rahman M.M."/>
            <person name="Mahmud N.U."/>
            <person name="Emes R."/>
            <person name="Warry A."/>
            <person name="West H."/>
            <person name="Clarke M.L."/>
            <person name="Islam M.T."/>
        </authorList>
    </citation>
    <scope>NUCLEOTIDE SEQUENCE [LARGE SCALE GENOMIC DNA]</scope>
    <source>
        <strain evidence="5 6">BTL07</strain>
    </source>
</reference>
<dbReference type="AlphaFoldDB" id="A0ABD6I1Z3"/>
<evidence type="ECO:0000256" key="2">
    <source>
        <dbReference type="ARBA" id="ARBA00006671"/>
    </source>
</evidence>
<dbReference type="InterPro" id="IPR036937">
    <property type="entry name" value="Adhesion_dom_fimbrial_sf"/>
</dbReference>
<dbReference type="Gene3D" id="2.60.40.1090">
    <property type="entry name" value="Fimbrial-type adhesion domain"/>
    <property type="match status" value="1"/>
</dbReference>
<evidence type="ECO:0000313" key="5">
    <source>
        <dbReference type="EMBL" id="MVF05134.1"/>
    </source>
</evidence>
<dbReference type="PANTHER" id="PTHR33420">
    <property type="entry name" value="FIMBRIAL SUBUNIT ELFA-RELATED"/>
    <property type="match status" value="1"/>
</dbReference>
<evidence type="ECO:0000256" key="4">
    <source>
        <dbReference type="ARBA" id="ARBA00023263"/>
    </source>
</evidence>
<evidence type="ECO:0000313" key="6">
    <source>
        <dbReference type="Proteomes" id="UP000443014"/>
    </source>
</evidence>
<accession>A0ABD6I1Z3</accession>
<sequence length="206" mass="22468">MQHAGLPACFSRDSSGGISVNREHSMSYFPAKLMLPCLLSLMLIADNVQAARPSQGWGQVNMQGAIINTACAIAAGSREQLIDMDVTPVADIIRDGSGGARYFSIELINCVLSRAESKLPDWSGFRVTFDGDADGELFEMHGGAKGIGLQIVDAEGNIAHPGNPLPIREILPERMLLNYQMRLVANNQPLQAGEYYSAVRFKMDYY</sequence>
<comment type="caution">
    <text evidence="5">The sequence shown here is derived from an EMBL/GenBank/DDBJ whole genome shotgun (WGS) entry which is preliminary data.</text>
</comment>
<dbReference type="Proteomes" id="UP000443014">
    <property type="component" value="Unassembled WGS sequence"/>
</dbReference>
<evidence type="ECO:0000256" key="3">
    <source>
        <dbReference type="ARBA" id="ARBA00022729"/>
    </source>
</evidence>
<dbReference type="EMBL" id="WNKC01000003">
    <property type="protein sequence ID" value="MVF05134.1"/>
    <property type="molecule type" value="Genomic_DNA"/>
</dbReference>
<dbReference type="InterPro" id="IPR008966">
    <property type="entry name" value="Adhesion_dom_sf"/>
</dbReference>
<proteinExistence type="inferred from homology"/>
<keyword evidence="4" id="KW-0281">Fimbrium</keyword>
<protein>
    <submittedName>
        <fullName evidence="5">Type 1 fimbrial protein</fullName>
    </submittedName>
</protein>
<comment type="subcellular location">
    <subcellularLocation>
        <location evidence="1">Fimbrium</location>
    </subcellularLocation>
</comment>